<evidence type="ECO:0000313" key="4">
    <source>
        <dbReference type="EMBL" id="BBH53414.1"/>
    </source>
</evidence>
<proteinExistence type="predicted"/>
<keyword evidence="4" id="KW-0418">Kinase</keyword>
<dbReference type="InterPro" id="IPR029016">
    <property type="entry name" value="GAF-like_dom_sf"/>
</dbReference>
<dbReference type="KEGG" id="sbf:JCM31447_18570"/>
<accession>A0A4P2VMX6</accession>
<dbReference type="PANTHER" id="PTHR43102">
    <property type="entry name" value="SLR1143 PROTEIN"/>
    <property type="match status" value="1"/>
</dbReference>
<dbReference type="SUPFAM" id="SSF47384">
    <property type="entry name" value="Homodimeric domain of signal transducing histidine kinase"/>
    <property type="match status" value="1"/>
</dbReference>
<keyword evidence="4" id="KW-0808">Transferase</keyword>
<dbReference type="InterPro" id="IPR003018">
    <property type="entry name" value="GAF"/>
</dbReference>
<feature type="domain" description="Histidine kinase" evidence="3">
    <location>
        <begin position="189"/>
        <end position="408"/>
    </location>
</feature>
<dbReference type="InterPro" id="IPR036097">
    <property type="entry name" value="HisK_dim/P_sf"/>
</dbReference>
<dbReference type="PANTHER" id="PTHR43102:SF2">
    <property type="entry name" value="GAF DOMAIN-CONTAINING PROTEIN"/>
    <property type="match status" value="1"/>
</dbReference>
<dbReference type="EC" id="2.7.13.3" evidence="2"/>
<dbReference type="PROSITE" id="PS50109">
    <property type="entry name" value="HIS_KIN"/>
    <property type="match status" value="1"/>
</dbReference>
<dbReference type="CDD" id="cd00082">
    <property type="entry name" value="HisKA"/>
    <property type="match status" value="1"/>
</dbReference>
<dbReference type="Pfam" id="PF00512">
    <property type="entry name" value="HisKA"/>
    <property type="match status" value="1"/>
</dbReference>
<dbReference type="Gene3D" id="3.30.450.40">
    <property type="match status" value="1"/>
</dbReference>
<dbReference type="SUPFAM" id="SSF55874">
    <property type="entry name" value="ATPase domain of HSP90 chaperone/DNA topoisomerase II/histidine kinase"/>
    <property type="match status" value="1"/>
</dbReference>
<dbReference type="InterPro" id="IPR005467">
    <property type="entry name" value="His_kinase_dom"/>
</dbReference>
<dbReference type="RefSeq" id="WP_130609201.1">
    <property type="nucleotide sequence ID" value="NZ_AP019368.1"/>
</dbReference>
<dbReference type="GO" id="GO:0000155">
    <property type="term" value="F:phosphorelay sensor kinase activity"/>
    <property type="evidence" value="ECO:0007669"/>
    <property type="project" value="InterPro"/>
</dbReference>
<keyword evidence="5" id="KW-1185">Reference proteome</keyword>
<dbReference type="InterPro" id="IPR003661">
    <property type="entry name" value="HisK_dim/P_dom"/>
</dbReference>
<name>A0A4P2VMX6_FLUSA</name>
<dbReference type="InterPro" id="IPR036890">
    <property type="entry name" value="HATPase_C_sf"/>
</dbReference>
<evidence type="ECO:0000259" key="3">
    <source>
        <dbReference type="PROSITE" id="PS50109"/>
    </source>
</evidence>
<evidence type="ECO:0000256" key="1">
    <source>
        <dbReference type="ARBA" id="ARBA00000085"/>
    </source>
</evidence>
<dbReference type="SUPFAM" id="SSF55781">
    <property type="entry name" value="GAF domain-like"/>
    <property type="match status" value="1"/>
</dbReference>
<dbReference type="Gene3D" id="3.30.565.10">
    <property type="entry name" value="Histidine kinase-like ATPase, C-terminal domain"/>
    <property type="match status" value="1"/>
</dbReference>
<dbReference type="SMART" id="SM00065">
    <property type="entry name" value="GAF"/>
    <property type="match status" value="1"/>
</dbReference>
<dbReference type="AlphaFoldDB" id="A0A4P2VMX6"/>
<gene>
    <name evidence="4" type="ORF">JCM31447_18570</name>
</gene>
<dbReference type="SMART" id="SM00388">
    <property type="entry name" value="HisKA"/>
    <property type="match status" value="1"/>
</dbReference>
<dbReference type="OrthoDB" id="315417at2"/>
<organism evidence="4 5">
    <name type="scientific">Fluviispira sanaruensis</name>
    <dbReference type="NCBI Taxonomy" id="2493639"/>
    <lineage>
        <taxon>Bacteria</taxon>
        <taxon>Pseudomonadati</taxon>
        <taxon>Bdellovibrionota</taxon>
        <taxon>Oligoflexia</taxon>
        <taxon>Silvanigrellales</taxon>
        <taxon>Silvanigrellaceae</taxon>
        <taxon>Fluviispira</taxon>
    </lineage>
</organism>
<dbReference type="Gene3D" id="1.10.287.130">
    <property type="match status" value="1"/>
</dbReference>
<comment type="catalytic activity">
    <reaction evidence="1">
        <text>ATP + protein L-histidine = ADP + protein N-phospho-L-histidine.</text>
        <dbReference type="EC" id="2.7.13.3"/>
    </reaction>
</comment>
<sequence length="410" mass="47098">MENNPTVSNEELRMQELNNYYVLDTPPDFNLDSLTKIASRICHTPIALISLIDENRQWFKSKVGLAVDETPREISFCTHAIQQDDVFIVSNPTEDPRFKDNPLVTGEPYIRYYAGMPLKSHNGYNVGTICVIDQKPNYLDDDKIELLRTLSKQVVNYFEIYKKNRELILLRKSIIHDEKMKSVINISSGISQEINNPLSIILGRIYLLESKLKSDHAFEQQDALKDLNSILNASKRISYIINSLCDFSMVSDFEEIKVREFSEILNQVLILCETKIINSGIYLVIDEIPSVKLKCRPINLAHAFYNVIMNAYETVLEQEEKWINIKMSCLETDNKNNLIVRILNSGTGLHPNIKKNLMNPLFPTHLLEASMGIDLNLAKWIISDCNGNLIHDDLNEKSTFIIQLPVYLEE</sequence>
<dbReference type="EMBL" id="AP019368">
    <property type="protein sequence ID" value="BBH53414.1"/>
    <property type="molecule type" value="Genomic_DNA"/>
</dbReference>
<evidence type="ECO:0000256" key="2">
    <source>
        <dbReference type="ARBA" id="ARBA00012438"/>
    </source>
</evidence>
<protein>
    <recommendedName>
        <fullName evidence="2">histidine kinase</fullName>
        <ecNumber evidence="2">2.7.13.3</ecNumber>
    </recommendedName>
</protein>
<evidence type="ECO:0000313" key="5">
    <source>
        <dbReference type="Proteomes" id="UP000291236"/>
    </source>
</evidence>
<dbReference type="Proteomes" id="UP000291236">
    <property type="component" value="Chromosome"/>
</dbReference>
<reference evidence="4 5" key="1">
    <citation type="submission" date="2018-12" db="EMBL/GenBank/DDBJ databases">
        <title>Rubrispira sanarue gen. nov., sp., nov., a member of the order Silvanigrellales, isolated from a brackish lake in Hamamatsu Japan.</title>
        <authorList>
            <person name="Maejima Y."/>
            <person name="Iino T."/>
            <person name="Muraguchi Y."/>
            <person name="Fukuda K."/>
            <person name="Nojiri H."/>
            <person name="Ohkuma M."/>
            <person name="Moriuchi R."/>
            <person name="Dohra H."/>
            <person name="Kimbara K."/>
            <person name="Shintani M."/>
        </authorList>
    </citation>
    <scope>NUCLEOTIDE SEQUENCE [LARGE SCALE GENOMIC DNA]</scope>
    <source>
        <strain evidence="4 5">RF1110005</strain>
    </source>
</reference>
<dbReference type="Pfam" id="PF01590">
    <property type="entry name" value="GAF"/>
    <property type="match status" value="1"/>
</dbReference>